<comment type="caution">
    <text evidence="3">The sequence shown here is derived from an EMBL/GenBank/DDBJ whole genome shotgun (WGS) entry which is preliminary data.</text>
</comment>
<evidence type="ECO:0000313" key="3">
    <source>
        <dbReference type="EMBL" id="KAK0636002.1"/>
    </source>
</evidence>
<gene>
    <name evidence="3" type="ORF">B0T17DRAFT_517851</name>
</gene>
<dbReference type="PANTHER" id="PTHR14097:SF9">
    <property type="entry name" value="EPIMERASE, PUTATIVE (AFU_ORTHOLOGUE AFUA_8G07320)-RELATED"/>
    <property type="match status" value="1"/>
</dbReference>
<dbReference type="Proteomes" id="UP001174934">
    <property type="component" value="Unassembled WGS sequence"/>
</dbReference>
<evidence type="ECO:0000259" key="2">
    <source>
        <dbReference type="Pfam" id="PF13460"/>
    </source>
</evidence>
<dbReference type="InterPro" id="IPR016040">
    <property type="entry name" value="NAD(P)-bd_dom"/>
</dbReference>
<sequence length="284" mass="31267">MDGGKVFSRRAIFNLVLLVALHAFRILPQLTSASRAASRPHGNTTCNTILTSGSIMKVILTGCTGFTGGEVLEQCIQHPSITSVVVLSRRQLPASVASNPKVQVVIMDDFLSYNDDTLRAIEGADACIWSLGKPGMAGAMDNATVKKVHVDYPMATARAITEQRKAAAAPNHKFRFICLTGLCVTRDQNKPLWIMQDYLRIRGQVENELLAHAKENSSFFESYIFRPAFILPKQSTWKSMFLQLAPSVRVDALGKLMVETALNGYKADTWEHSDIVEAAKKIQA</sequence>
<proteinExistence type="predicted"/>
<feature type="domain" description="NAD(P)-binding" evidence="2">
    <location>
        <begin position="62"/>
        <end position="210"/>
    </location>
</feature>
<dbReference type="EMBL" id="JAULSR010000001">
    <property type="protein sequence ID" value="KAK0636002.1"/>
    <property type="molecule type" value="Genomic_DNA"/>
</dbReference>
<keyword evidence="1" id="KW-0732">Signal</keyword>
<dbReference type="PANTHER" id="PTHR14097">
    <property type="entry name" value="OXIDOREDUCTASE HTATIP2"/>
    <property type="match status" value="1"/>
</dbReference>
<dbReference type="Gene3D" id="3.40.50.720">
    <property type="entry name" value="NAD(P)-binding Rossmann-like Domain"/>
    <property type="match status" value="1"/>
</dbReference>
<reference evidence="3" key="1">
    <citation type="submission" date="2023-06" db="EMBL/GenBank/DDBJ databases">
        <title>Genome-scale phylogeny and comparative genomics of the fungal order Sordariales.</title>
        <authorList>
            <consortium name="Lawrence Berkeley National Laboratory"/>
            <person name="Hensen N."/>
            <person name="Bonometti L."/>
            <person name="Westerberg I."/>
            <person name="Brannstrom I.O."/>
            <person name="Guillou S."/>
            <person name="Cros-Aarteil S."/>
            <person name="Calhoun S."/>
            <person name="Haridas S."/>
            <person name="Kuo A."/>
            <person name="Mondo S."/>
            <person name="Pangilinan J."/>
            <person name="Riley R."/>
            <person name="LaButti K."/>
            <person name="Andreopoulos B."/>
            <person name="Lipzen A."/>
            <person name="Chen C."/>
            <person name="Yanf M."/>
            <person name="Daum C."/>
            <person name="Ng V."/>
            <person name="Clum A."/>
            <person name="Steindorff A."/>
            <person name="Ohm R."/>
            <person name="Martin F."/>
            <person name="Silar P."/>
            <person name="Natvig D."/>
            <person name="Lalanne C."/>
            <person name="Gautier V."/>
            <person name="Ament-velasquez S.L."/>
            <person name="Kruys A."/>
            <person name="Hutchinson M.I."/>
            <person name="Powell A.J."/>
            <person name="Barry K."/>
            <person name="Miller A.N."/>
            <person name="Grigoriev I.V."/>
            <person name="Debuchy R."/>
            <person name="Gladieux P."/>
            <person name="Thoren M.H."/>
            <person name="Johannesson H."/>
        </authorList>
    </citation>
    <scope>NUCLEOTIDE SEQUENCE</scope>
    <source>
        <strain evidence="3">SMH3391-2</strain>
    </source>
</reference>
<name>A0AA39XL31_9PEZI</name>
<feature type="signal peptide" evidence="1">
    <location>
        <begin position="1"/>
        <end position="33"/>
    </location>
</feature>
<dbReference type="SUPFAM" id="SSF51735">
    <property type="entry name" value="NAD(P)-binding Rossmann-fold domains"/>
    <property type="match status" value="1"/>
</dbReference>
<accession>A0AA39XL31</accession>
<dbReference type="InterPro" id="IPR036291">
    <property type="entry name" value="NAD(P)-bd_dom_sf"/>
</dbReference>
<feature type="chain" id="PRO_5041234997" description="NAD(P)-binding domain-containing protein" evidence="1">
    <location>
        <begin position="34"/>
        <end position="284"/>
    </location>
</feature>
<evidence type="ECO:0000313" key="4">
    <source>
        <dbReference type="Proteomes" id="UP001174934"/>
    </source>
</evidence>
<protein>
    <recommendedName>
        <fullName evidence="2">NAD(P)-binding domain-containing protein</fullName>
    </recommendedName>
</protein>
<keyword evidence="4" id="KW-1185">Reference proteome</keyword>
<dbReference type="Pfam" id="PF13460">
    <property type="entry name" value="NAD_binding_10"/>
    <property type="match status" value="1"/>
</dbReference>
<dbReference type="AlphaFoldDB" id="A0AA39XL31"/>
<organism evidence="3 4">
    <name type="scientific">Bombardia bombarda</name>
    <dbReference type="NCBI Taxonomy" id="252184"/>
    <lineage>
        <taxon>Eukaryota</taxon>
        <taxon>Fungi</taxon>
        <taxon>Dikarya</taxon>
        <taxon>Ascomycota</taxon>
        <taxon>Pezizomycotina</taxon>
        <taxon>Sordariomycetes</taxon>
        <taxon>Sordariomycetidae</taxon>
        <taxon>Sordariales</taxon>
        <taxon>Lasiosphaeriaceae</taxon>
        <taxon>Bombardia</taxon>
    </lineage>
</organism>
<evidence type="ECO:0000256" key="1">
    <source>
        <dbReference type="SAM" id="SignalP"/>
    </source>
</evidence>